<feature type="transmembrane region" description="Helical" evidence="9">
    <location>
        <begin position="187"/>
        <end position="205"/>
    </location>
</feature>
<proteinExistence type="inferred from homology"/>
<evidence type="ECO:0000256" key="9">
    <source>
        <dbReference type="SAM" id="Phobius"/>
    </source>
</evidence>
<dbReference type="EMBL" id="OU015568">
    <property type="protein sequence ID" value="CAG5087926.1"/>
    <property type="molecule type" value="Genomic_DNA"/>
</dbReference>
<dbReference type="Proteomes" id="UP001158576">
    <property type="component" value="Chromosome PAR"/>
</dbReference>
<dbReference type="Pfam" id="PF10225">
    <property type="entry name" value="NEMP"/>
    <property type="match status" value="2"/>
</dbReference>
<evidence type="ECO:0000256" key="3">
    <source>
        <dbReference type="ARBA" id="ARBA00022692"/>
    </source>
</evidence>
<evidence type="ECO:0000256" key="8">
    <source>
        <dbReference type="SAM" id="MobiDB-lite"/>
    </source>
</evidence>
<name>A0ABN7S417_OIKDI</name>
<feature type="transmembrane region" description="Helical" evidence="9">
    <location>
        <begin position="217"/>
        <end position="240"/>
    </location>
</feature>
<accession>A0ABN7S417</accession>
<evidence type="ECO:0000256" key="2">
    <source>
        <dbReference type="ARBA" id="ARBA00005748"/>
    </source>
</evidence>
<keyword evidence="7" id="KW-0539">Nucleus</keyword>
<feature type="compositionally biased region" description="Polar residues" evidence="8">
    <location>
        <begin position="502"/>
        <end position="514"/>
    </location>
</feature>
<evidence type="ECO:0000256" key="5">
    <source>
        <dbReference type="ARBA" id="ARBA00022989"/>
    </source>
</evidence>
<comment type="similarity">
    <text evidence="2">Belongs to the NEMP family.</text>
</comment>
<keyword evidence="5 9" id="KW-1133">Transmembrane helix</keyword>
<protein>
    <submittedName>
        <fullName evidence="10">Oidioi.mRNA.OKI2018_I69.PAR.g11671.t2.cds</fullName>
    </submittedName>
</protein>
<evidence type="ECO:0000256" key="4">
    <source>
        <dbReference type="ARBA" id="ARBA00022729"/>
    </source>
</evidence>
<keyword evidence="11" id="KW-1185">Reference proteome</keyword>
<evidence type="ECO:0000256" key="1">
    <source>
        <dbReference type="ARBA" id="ARBA00004575"/>
    </source>
</evidence>
<gene>
    <name evidence="10" type="ORF">OKIOD_LOCUS3229</name>
</gene>
<dbReference type="PANTHER" id="PTHR13598:SF1">
    <property type="entry name" value="AT07567P-RELATED"/>
    <property type="match status" value="1"/>
</dbReference>
<dbReference type="InterPro" id="IPR019358">
    <property type="entry name" value="NEMP_fam"/>
</dbReference>
<keyword evidence="3 9" id="KW-0812">Transmembrane</keyword>
<keyword evidence="4" id="KW-0732">Signal</keyword>
<reference evidence="10 11" key="1">
    <citation type="submission" date="2021-04" db="EMBL/GenBank/DDBJ databases">
        <authorList>
            <person name="Bliznina A."/>
        </authorList>
    </citation>
    <scope>NUCLEOTIDE SEQUENCE [LARGE SCALE GENOMIC DNA]</scope>
</reference>
<evidence type="ECO:0000256" key="6">
    <source>
        <dbReference type="ARBA" id="ARBA00023136"/>
    </source>
</evidence>
<keyword evidence="6 9" id="KW-0472">Membrane</keyword>
<feature type="region of interest" description="Disordered" evidence="8">
    <location>
        <begin position="315"/>
        <end position="334"/>
    </location>
</feature>
<sequence>MLLALLVSASYALDKCVNPLENGEWDIVTISRAKGGLGFTAFGATYVKFHTKSKKTPLRITHGNSPQELKQNRPGLMRSFWEALFSDPQTEISLEIDPTNDHYFSVQKMKNLFQTNEQLCYKAGFSLLSFWRVAPLIIGLGIFFKARSVTEQIAFHYASGISMGVVMFAIGLLFVVTKIMIPKRGMVSFWGIFLGGSTFVTYFMSKFYVQAYELIETYPIVVMAYVIIAASLSFAACYWYEDSLRHPRYQKLSCWFLQFIGVMLIVISSWNIKLNILIGTVVLVRELMKYGRRHGTFTQNVAYNKSPSHVKSRLNTTQFSQSPPSTPKFNATKSMPSTPLTPNFFSPIANLRKLPMRFGFMRNSEENTTPEKKFLTMAEYEEQGEKETNNAIEALKESIQNSPNPWKVLSKLSKDTQSKLINFMDTGDHLAKDSEELFNDITDSEDEEDSAEEQRQQSRLTQPTFSSLNKSYQKFSNMTFYQKIHQNSPKRIIHRASYGAEQRTTSFNGTSKIPQQKRWR</sequence>
<evidence type="ECO:0000256" key="7">
    <source>
        <dbReference type="ARBA" id="ARBA00023242"/>
    </source>
</evidence>
<feature type="transmembrane region" description="Helical" evidence="9">
    <location>
        <begin position="155"/>
        <end position="175"/>
    </location>
</feature>
<dbReference type="PANTHER" id="PTHR13598">
    <property type="entry name" value="AT07567P-RELATED"/>
    <property type="match status" value="1"/>
</dbReference>
<organism evidence="10 11">
    <name type="scientific">Oikopleura dioica</name>
    <name type="common">Tunicate</name>
    <dbReference type="NCBI Taxonomy" id="34765"/>
    <lineage>
        <taxon>Eukaryota</taxon>
        <taxon>Metazoa</taxon>
        <taxon>Chordata</taxon>
        <taxon>Tunicata</taxon>
        <taxon>Appendicularia</taxon>
        <taxon>Copelata</taxon>
        <taxon>Oikopleuridae</taxon>
        <taxon>Oikopleura</taxon>
    </lineage>
</organism>
<comment type="subcellular location">
    <subcellularLocation>
        <location evidence="1">Nucleus inner membrane</location>
        <topology evidence="1">Multi-pass membrane protein</topology>
        <orientation evidence="1">Nucleoplasmic side</orientation>
    </subcellularLocation>
</comment>
<feature type="region of interest" description="Disordered" evidence="8">
    <location>
        <begin position="486"/>
        <end position="520"/>
    </location>
</feature>
<feature type="region of interest" description="Disordered" evidence="8">
    <location>
        <begin position="443"/>
        <end position="462"/>
    </location>
</feature>
<evidence type="ECO:0000313" key="10">
    <source>
        <dbReference type="EMBL" id="CAG5087926.1"/>
    </source>
</evidence>
<evidence type="ECO:0000313" key="11">
    <source>
        <dbReference type="Proteomes" id="UP001158576"/>
    </source>
</evidence>